<dbReference type="RefSeq" id="WP_258421889.1">
    <property type="nucleotide sequence ID" value="NZ_JANSUY010000001.1"/>
</dbReference>
<evidence type="ECO:0000313" key="2">
    <source>
        <dbReference type="Proteomes" id="UP001142175"/>
    </source>
</evidence>
<gene>
    <name evidence="1" type="ORF">NU887_03120</name>
</gene>
<protein>
    <submittedName>
        <fullName evidence="1">WbqC family protein</fullName>
    </submittedName>
</protein>
<dbReference type="InterPro" id="IPR014985">
    <property type="entry name" value="WbqC"/>
</dbReference>
<dbReference type="Proteomes" id="UP001142175">
    <property type="component" value="Unassembled WGS sequence"/>
</dbReference>
<dbReference type="AlphaFoldDB" id="A0A9X2P5G9"/>
<sequence>MNQKKAIISNLFYLPPIEYFVATLGFEEIQIDQTERFQKQTLRNRANILLANKIVVLSVPVVGSSKKQFYKDVKIDYNQKWKNVHLRGIQSAYGKAPFFEYFYPYFDQIYEKNLTFLFDLNHDLLTVCLKLLRVKANLKLIRDCDLEQESIDLRGVIRTKEEFTQRDIMTPYHYPQMFGLDFVPNLSILDLLFCMGPESLQVLLHSKKNH</sequence>
<comment type="caution">
    <text evidence="1">The sequence shown here is derived from an EMBL/GenBank/DDBJ whole genome shotgun (WGS) entry which is preliminary data.</text>
</comment>
<evidence type="ECO:0000313" key="1">
    <source>
        <dbReference type="EMBL" id="MCR9014010.1"/>
    </source>
</evidence>
<organism evidence="1 2">
    <name type="scientific">Aquiflexum gelatinilyticum</name>
    <dbReference type="NCBI Taxonomy" id="2961943"/>
    <lineage>
        <taxon>Bacteria</taxon>
        <taxon>Pseudomonadati</taxon>
        <taxon>Bacteroidota</taxon>
        <taxon>Cytophagia</taxon>
        <taxon>Cytophagales</taxon>
        <taxon>Cyclobacteriaceae</taxon>
        <taxon>Aquiflexum</taxon>
    </lineage>
</organism>
<proteinExistence type="predicted"/>
<dbReference type="EMBL" id="JANSUY010000001">
    <property type="protein sequence ID" value="MCR9014010.1"/>
    <property type="molecule type" value="Genomic_DNA"/>
</dbReference>
<dbReference type="Pfam" id="PF08889">
    <property type="entry name" value="WbqC"/>
    <property type="match status" value="2"/>
</dbReference>
<accession>A0A9X2P5G9</accession>
<name>A0A9X2P5G9_9BACT</name>
<keyword evidence="2" id="KW-1185">Reference proteome</keyword>
<reference evidence="1" key="1">
    <citation type="submission" date="2022-08" db="EMBL/GenBank/DDBJ databases">
        <authorList>
            <person name="Zhang D."/>
        </authorList>
    </citation>
    <scope>NUCLEOTIDE SEQUENCE</scope>
    <source>
        <strain evidence="1">XJ19-11</strain>
    </source>
</reference>